<accession>A0A4V4M6W4</accession>
<gene>
    <name evidence="9" type="ORF">E3P86_00318</name>
</gene>
<feature type="binding site" evidence="7">
    <location>
        <position position="533"/>
    </location>
    <ligand>
        <name>Zn(2+)</name>
        <dbReference type="ChEBI" id="CHEBI:29105"/>
        <label>1</label>
    </ligand>
</feature>
<evidence type="ECO:0000256" key="6">
    <source>
        <dbReference type="PIRSR" id="PIRSR037217-1"/>
    </source>
</evidence>
<dbReference type="SUPFAM" id="SSF55031">
    <property type="entry name" value="Bacterial exopeptidase dimerisation domain"/>
    <property type="match status" value="1"/>
</dbReference>
<dbReference type="AlphaFoldDB" id="A0A4V4M6W4"/>
<reference evidence="9 10" key="1">
    <citation type="submission" date="2019-03" db="EMBL/GenBank/DDBJ databases">
        <title>Sequencing 23 genomes of Wallemia ichthyophaga.</title>
        <authorList>
            <person name="Gostincar C."/>
        </authorList>
    </citation>
    <scope>NUCLEOTIDE SEQUENCE [LARGE SCALE GENOMIC DNA]</scope>
    <source>
        <strain evidence="9 10">EXF-6200</strain>
    </source>
</reference>
<organism evidence="9 10">
    <name type="scientific">Wallemia ichthyophaga</name>
    <dbReference type="NCBI Taxonomy" id="245174"/>
    <lineage>
        <taxon>Eukaryota</taxon>
        <taxon>Fungi</taxon>
        <taxon>Dikarya</taxon>
        <taxon>Basidiomycota</taxon>
        <taxon>Wallemiomycotina</taxon>
        <taxon>Wallemiomycetes</taxon>
        <taxon>Wallemiales</taxon>
        <taxon>Wallemiaceae</taxon>
        <taxon>Wallemia</taxon>
    </lineage>
</organism>
<feature type="active site" description="Proton acceptor" evidence="6">
    <location>
        <position position="226"/>
    </location>
</feature>
<dbReference type="Gene3D" id="3.40.630.10">
    <property type="entry name" value="Zn peptidases"/>
    <property type="match status" value="1"/>
</dbReference>
<evidence type="ECO:0000256" key="7">
    <source>
        <dbReference type="PIRSR" id="PIRSR037217-2"/>
    </source>
</evidence>
<dbReference type="GO" id="GO:0051603">
    <property type="term" value="P:proteolysis involved in protein catabolic process"/>
    <property type="evidence" value="ECO:0007669"/>
    <property type="project" value="TreeGrafter"/>
</dbReference>
<comment type="similarity">
    <text evidence="1">Belongs to the peptidase M20A family.</text>
</comment>
<dbReference type="Proteomes" id="UP000310689">
    <property type="component" value="Unassembled WGS sequence"/>
</dbReference>
<feature type="domain" description="Peptidase M20 dimerisation" evidence="8">
    <location>
        <begin position="280"/>
        <end position="433"/>
    </location>
</feature>
<feature type="binding site" evidence="7">
    <location>
        <position position="156"/>
    </location>
    <ligand>
        <name>Zn(2+)</name>
        <dbReference type="ChEBI" id="CHEBI:29105"/>
        <label>2</label>
    </ligand>
</feature>
<dbReference type="PANTHER" id="PTHR45962:SF1">
    <property type="entry name" value="N-FATTY-ACYL-AMINO ACID SYNTHASE_HYDROLASE PM20D1"/>
    <property type="match status" value="1"/>
</dbReference>
<dbReference type="SUPFAM" id="SSF53187">
    <property type="entry name" value="Zn-dependent exopeptidases"/>
    <property type="match status" value="1"/>
</dbReference>
<evidence type="ECO:0000256" key="4">
    <source>
        <dbReference type="ARBA" id="ARBA00022801"/>
    </source>
</evidence>
<dbReference type="InterPro" id="IPR047177">
    <property type="entry name" value="Pept_M20A"/>
</dbReference>
<feature type="binding site" evidence="7">
    <location>
        <position position="260"/>
    </location>
    <ligand>
        <name>Zn(2+)</name>
        <dbReference type="ChEBI" id="CHEBI:29105"/>
        <label>2</label>
    </ligand>
</feature>
<keyword evidence="3 7" id="KW-0479">Metal-binding</keyword>
<dbReference type="Pfam" id="PF07687">
    <property type="entry name" value="M20_dimer"/>
    <property type="match status" value="1"/>
</dbReference>
<protein>
    <recommendedName>
        <fullName evidence="8">Peptidase M20 dimerisation domain-containing protein</fullName>
    </recommendedName>
</protein>
<evidence type="ECO:0000256" key="5">
    <source>
        <dbReference type="ARBA" id="ARBA00022833"/>
    </source>
</evidence>
<feature type="binding site" evidence="7">
    <location>
        <position position="192"/>
    </location>
    <ligand>
        <name>Zn(2+)</name>
        <dbReference type="ChEBI" id="CHEBI:29105"/>
        <label>2</label>
    </ligand>
</feature>
<name>A0A4V4M6W4_WALIC</name>
<dbReference type="InterPro" id="IPR017141">
    <property type="entry name" value="Pept_M20_carboxypep"/>
</dbReference>
<dbReference type="CDD" id="cd05674">
    <property type="entry name" value="M20_yscS"/>
    <property type="match status" value="1"/>
</dbReference>
<dbReference type="PANTHER" id="PTHR45962">
    <property type="entry name" value="N-FATTY-ACYL-AMINO ACID SYNTHASE/HYDROLASE PM20D1"/>
    <property type="match status" value="1"/>
</dbReference>
<dbReference type="Pfam" id="PF01546">
    <property type="entry name" value="Peptidase_M20"/>
    <property type="match status" value="1"/>
</dbReference>
<keyword evidence="4" id="KW-0378">Hydrolase</keyword>
<dbReference type="Gene3D" id="1.10.150.900">
    <property type="match status" value="1"/>
</dbReference>
<feature type="binding site" evidence="7">
    <location>
        <position position="227"/>
    </location>
    <ligand>
        <name>Zn(2+)</name>
        <dbReference type="ChEBI" id="CHEBI:29105"/>
        <label>1</label>
    </ligand>
</feature>
<evidence type="ECO:0000259" key="8">
    <source>
        <dbReference type="Pfam" id="PF07687"/>
    </source>
</evidence>
<evidence type="ECO:0000313" key="9">
    <source>
        <dbReference type="EMBL" id="TIB42664.1"/>
    </source>
</evidence>
<evidence type="ECO:0000256" key="2">
    <source>
        <dbReference type="ARBA" id="ARBA00022670"/>
    </source>
</evidence>
<dbReference type="GO" id="GO:0000328">
    <property type="term" value="C:fungal-type vacuole lumen"/>
    <property type="evidence" value="ECO:0007669"/>
    <property type="project" value="TreeGrafter"/>
</dbReference>
<evidence type="ECO:0000313" key="10">
    <source>
        <dbReference type="Proteomes" id="UP000310689"/>
    </source>
</evidence>
<proteinExistence type="inferred from homology"/>
<dbReference type="PIRSF" id="PIRSF037217">
    <property type="entry name" value="Carboxypeptidase_S"/>
    <property type="match status" value="1"/>
</dbReference>
<dbReference type="EMBL" id="SPOI01000006">
    <property type="protein sequence ID" value="TIB42664.1"/>
    <property type="molecule type" value="Genomic_DNA"/>
</dbReference>
<dbReference type="InterPro" id="IPR036264">
    <property type="entry name" value="Bact_exopeptidase_dim_dom"/>
</dbReference>
<dbReference type="GO" id="GO:0004181">
    <property type="term" value="F:metallocarboxypeptidase activity"/>
    <property type="evidence" value="ECO:0007669"/>
    <property type="project" value="InterPro"/>
</dbReference>
<dbReference type="Gene3D" id="3.30.70.360">
    <property type="match status" value="1"/>
</dbReference>
<evidence type="ECO:0000256" key="3">
    <source>
        <dbReference type="ARBA" id="ARBA00022723"/>
    </source>
</evidence>
<dbReference type="InterPro" id="IPR011650">
    <property type="entry name" value="Peptidase_M20_dimer"/>
</dbReference>
<sequence length="563" mass="61560">MSDKQSLPRPAAAAAAYSSRWKRPLIAGVILSLYLISRIALLFSNSSADKAAADSLIQCPAQAPSLPSPAIPFRVPDGSIERWSESVTYPTISYDDFREPGNDTRYDTFPPFYAFLQRAFPAVHATLSHETVNHYGNLYEWRGSDASLKPLILMAHADVVPVDPTSVDRWDAPPFSGHIDPDGWVHGRGAGDCKNLLLSIYEVIEGLINAGFTPRRTIILSFGFDEEISGPRGAKHLSERIHDKYATSDSDSDIAIAVLDEGGLLDLHSHSTPFALPAVKEKGYLDVKVSVATRGGHSSIPPPHTSIGYLAQLIAHMEAHPHAPHLAVENPFTTHLQCLLEHSPASLDAIDPHLRQQLPNTRLWGEAARTVAEHDMRDRYLIQTSQAVDLIAGGVKVNALPEVASAVFNQRIDVAGSVHGLKEHLTSLLQPYAEELGMAFVGFDGKLVGDAELGVGTVQVEVFGSPLDPAPNTPTSGHVWDTLVGSLRNVFGGDLVVSPHLMAGNTDTRHYWRLTRNIFRFEAFDASLTKDIHTVNERVHKDAHIQSMSFLHQFIQQLDSLDA</sequence>
<feature type="active site" evidence="6">
    <location>
        <position position="158"/>
    </location>
</feature>
<feature type="binding site" evidence="7">
    <location>
        <position position="192"/>
    </location>
    <ligand>
        <name>Zn(2+)</name>
        <dbReference type="ChEBI" id="CHEBI:29105"/>
        <label>1</label>
    </ligand>
</feature>
<evidence type="ECO:0000256" key="1">
    <source>
        <dbReference type="ARBA" id="ARBA00006247"/>
    </source>
</evidence>
<dbReference type="GO" id="GO:0046872">
    <property type="term" value="F:metal ion binding"/>
    <property type="evidence" value="ECO:0007669"/>
    <property type="project" value="UniProtKB-KW"/>
</dbReference>
<keyword evidence="2" id="KW-0645">Protease</keyword>
<comment type="caution">
    <text evidence="9">The sequence shown here is derived from an EMBL/GenBank/DDBJ whole genome shotgun (WGS) entry which is preliminary data.</text>
</comment>
<keyword evidence="5 7" id="KW-0862">Zinc</keyword>
<dbReference type="InterPro" id="IPR002933">
    <property type="entry name" value="Peptidase_M20"/>
</dbReference>